<dbReference type="InterPro" id="IPR038220">
    <property type="entry name" value="PHOX_C_sf"/>
</dbReference>
<dbReference type="SUPFAM" id="SSF52833">
    <property type="entry name" value="Thioredoxin-like"/>
    <property type="match status" value="1"/>
</dbReference>
<dbReference type="EMBL" id="JBFTWV010000042">
    <property type="protein sequence ID" value="KAL2794719.1"/>
    <property type="molecule type" value="Genomic_DNA"/>
</dbReference>
<dbReference type="Gene3D" id="3.50.50.60">
    <property type="entry name" value="FAD/NAD(P)-binding domain"/>
    <property type="match status" value="1"/>
</dbReference>
<dbReference type="Gene3D" id="3.30.9.10">
    <property type="entry name" value="D-Amino Acid Oxidase, subunit A, domain 2"/>
    <property type="match status" value="1"/>
</dbReference>
<keyword evidence="1" id="KW-0560">Oxidoreductase</keyword>
<evidence type="ECO:0000313" key="4">
    <source>
        <dbReference type="Proteomes" id="UP001610563"/>
    </source>
</evidence>
<proteinExistence type="predicted"/>
<keyword evidence="4" id="KW-1185">Reference proteome</keyword>
<comment type="caution">
    <text evidence="3">The sequence shown here is derived from an EMBL/GenBank/DDBJ whole genome shotgun (WGS) entry which is preliminary data.</text>
</comment>
<evidence type="ECO:0000256" key="1">
    <source>
        <dbReference type="ARBA" id="ARBA00023002"/>
    </source>
</evidence>
<dbReference type="InterPro" id="IPR036188">
    <property type="entry name" value="FAD/NAD-bd_sf"/>
</dbReference>
<name>A0ABR4G6T5_9EURO</name>
<reference evidence="3 4" key="1">
    <citation type="submission" date="2024-07" db="EMBL/GenBank/DDBJ databases">
        <title>Section-level genome sequencing and comparative genomics of Aspergillus sections Usti and Cavernicolus.</title>
        <authorList>
            <consortium name="Lawrence Berkeley National Laboratory"/>
            <person name="Nybo J.L."/>
            <person name="Vesth T.C."/>
            <person name="Theobald S."/>
            <person name="Frisvad J.C."/>
            <person name="Larsen T.O."/>
            <person name="Kjaerboelling I."/>
            <person name="Rothschild-Mancinelli K."/>
            <person name="Lyhne E.K."/>
            <person name="Kogle M.E."/>
            <person name="Barry K."/>
            <person name="Clum A."/>
            <person name="Na H."/>
            <person name="Ledsgaard L."/>
            <person name="Lin J."/>
            <person name="Lipzen A."/>
            <person name="Kuo A."/>
            <person name="Riley R."/>
            <person name="Mondo S."/>
            <person name="Labutti K."/>
            <person name="Haridas S."/>
            <person name="Pangalinan J."/>
            <person name="Salamov A.A."/>
            <person name="Simmons B.A."/>
            <person name="Magnuson J.K."/>
            <person name="Chen J."/>
            <person name="Drula E."/>
            <person name="Henrissat B."/>
            <person name="Wiebenga A."/>
            <person name="Lubbers R.J."/>
            <person name="Gomes A.C."/>
            <person name="Makela M.R."/>
            <person name="Stajich J."/>
            <person name="Grigoriev I.V."/>
            <person name="Mortensen U.H."/>
            <person name="De Vries R.P."/>
            <person name="Baker S.E."/>
            <person name="Andersen M.R."/>
        </authorList>
    </citation>
    <scope>NUCLEOTIDE SEQUENCE [LARGE SCALE GENOMIC DNA]</scope>
    <source>
        <strain evidence="3 4">CBS 209.92</strain>
    </source>
</reference>
<dbReference type="CDD" id="cd02979">
    <property type="entry name" value="PHOX_C"/>
    <property type="match status" value="1"/>
</dbReference>
<evidence type="ECO:0000313" key="3">
    <source>
        <dbReference type="EMBL" id="KAL2794719.1"/>
    </source>
</evidence>
<accession>A0ABR4G6T5</accession>
<dbReference type="InterPro" id="IPR012941">
    <property type="entry name" value="Phe_hydrox_C_dim_dom"/>
</dbReference>
<dbReference type="Proteomes" id="UP001610563">
    <property type="component" value="Unassembled WGS sequence"/>
</dbReference>
<sequence length="320" mass="35888">MDKQTVCDCQCGTLEIFDSFGFRDRAWKEANHMLENCLWNADSNGVIQRSAQGIMAPYNIIPSPSTSASSSRAMVLIHIDLIAFDYHFSGLFSGRPARDIMDEEGINMDTFKGAFERGIFVGYRSSIVVAKDLESNPVVSTQDLAPEVKLGKRMPSVKILGQADARPWHLQGRFPSNGRWRLVGDVTESQQKEKIERLGAALNSRTSFLKRYRPAGARHDSGIEVITQYMPPRSQVDIFNFPEAFRPYDENDGWGYEKIFVDDISYHAGHGKLYEAFGIDPMKGMFGRSSAGSICLTWTWFSPPCVVQLSSFLHTSTTTN</sequence>
<evidence type="ECO:0000259" key="2">
    <source>
        <dbReference type="Pfam" id="PF07976"/>
    </source>
</evidence>
<dbReference type="Gene3D" id="3.40.30.20">
    <property type="match status" value="1"/>
</dbReference>
<dbReference type="InterPro" id="IPR036249">
    <property type="entry name" value="Thioredoxin-like_sf"/>
</dbReference>
<organism evidence="3 4">
    <name type="scientific">Aspergillus keveii</name>
    <dbReference type="NCBI Taxonomy" id="714993"/>
    <lineage>
        <taxon>Eukaryota</taxon>
        <taxon>Fungi</taxon>
        <taxon>Dikarya</taxon>
        <taxon>Ascomycota</taxon>
        <taxon>Pezizomycotina</taxon>
        <taxon>Eurotiomycetes</taxon>
        <taxon>Eurotiomycetidae</taxon>
        <taxon>Eurotiales</taxon>
        <taxon>Aspergillaceae</taxon>
        <taxon>Aspergillus</taxon>
        <taxon>Aspergillus subgen. Nidulantes</taxon>
    </lineage>
</organism>
<dbReference type="Pfam" id="PF07976">
    <property type="entry name" value="Phe_hydrox_dim"/>
    <property type="match status" value="1"/>
</dbReference>
<feature type="domain" description="Phenol hydroxylase-like C-terminal dimerisation" evidence="2">
    <location>
        <begin position="121"/>
        <end position="284"/>
    </location>
</feature>
<gene>
    <name evidence="3" type="ORF">BJX66DRAFT_337681</name>
</gene>
<protein>
    <submittedName>
        <fullName evidence="3">Phenol hydroxylase</fullName>
    </submittedName>
</protein>